<dbReference type="KEGG" id="spse:SULPSESMR1_04822"/>
<name>A0A221K694_9RHOB</name>
<dbReference type="OrthoDB" id="9798763at2"/>
<dbReference type="Gene3D" id="3.90.420.10">
    <property type="entry name" value="Oxidoreductase, molybdopterin-binding domain"/>
    <property type="match status" value="1"/>
</dbReference>
<feature type="signal peptide" evidence="1">
    <location>
        <begin position="1"/>
        <end position="22"/>
    </location>
</feature>
<evidence type="ECO:0000256" key="1">
    <source>
        <dbReference type="SAM" id="SignalP"/>
    </source>
</evidence>
<dbReference type="InterPro" id="IPR000572">
    <property type="entry name" value="OxRdtase_Mopterin-bd_dom"/>
</dbReference>
<dbReference type="RefSeq" id="WP_089422560.1">
    <property type="nucleotide sequence ID" value="NZ_CP022416.1"/>
</dbReference>
<organism evidence="3 4">
    <name type="scientific">Pseudosulfitobacter pseudonitzschiae</name>
    <dbReference type="NCBI Taxonomy" id="1402135"/>
    <lineage>
        <taxon>Bacteria</taxon>
        <taxon>Pseudomonadati</taxon>
        <taxon>Pseudomonadota</taxon>
        <taxon>Alphaproteobacteria</taxon>
        <taxon>Rhodobacterales</taxon>
        <taxon>Roseobacteraceae</taxon>
        <taxon>Pseudosulfitobacter</taxon>
    </lineage>
</organism>
<accession>A0A221K694</accession>
<proteinExistence type="predicted"/>
<keyword evidence="1" id="KW-0732">Signal</keyword>
<dbReference type="Proteomes" id="UP000199754">
    <property type="component" value="Plasmid pSMR1-1"/>
</dbReference>
<protein>
    <submittedName>
        <fullName evidence="3">Oxidoreductase</fullName>
    </submittedName>
</protein>
<geneLocation type="plasmid" evidence="3 4">
    <name>pSMR1-1</name>
</geneLocation>
<keyword evidence="4" id="KW-1185">Reference proteome</keyword>
<sequence length="158" mass="17429">MLTQTTLVFAGLVVAGATAVTAQEHMALHVSGQISGGSVTLDQDALSGLPTVELVTSTVVTDGQHSFTGFLMRDLLDQLGAKGETVTAIALNDYVVEIPMADFYDFDVIAAHSMDGIPLDRDDKGPLWIVYPRDDHEALQDIRYDYRWVWQLYQLEVR</sequence>
<evidence type="ECO:0000313" key="3">
    <source>
        <dbReference type="EMBL" id="ASM74518.1"/>
    </source>
</evidence>
<feature type="domain" description="Oxidoreductase molybdopterin-binding" evidence="2">
    <location>
        <begin position="63"/>
        <end position="132"/>
    </location>
</feature>
<dbReference type="EMBL" id="CP022416">
    <property type="protein sequence ID" value="ASM74518.1"/>
    <property type="molecule type" value="Genomic_DNA"/>
</dbReference>
<reference evidence="3 4" key="1">
    <citation type="submission" date="2017-07" db="EMBL/GenBank/DDBJ databases">
        <title>Genome Sequence of Sulfitobacter pseudonitzschiae Strain SMR1 Isolated from a culture of the Diatom Skeletonema marinoi.</title>
        <authorList>
            <person name="Topel M."/>
            <person name="Pinder M.I.M."/>
            <person name="Johansson O.N."/>
            <person name="Kourtchenko O."/>
            <person name="Godhe A."/>
            <person name="Clarke A.K."/>
        </authorList>
    </citation>
    <scope>NUCLEOTIDE SEQUENCE [LARGE SCALE GENOMIC DNA]</scope>
    <source>
        <strain evidence="3 4">SMR1</strain>
        <plasmid evidence="3 4">pSMR1-1</plasmid>
    </source>
</reference>
<evidence type="ECO:0000259" key="2">
    <source>
        <dbReference type="Pfam" id="PF00174"/>
    </source>
</evidence>
<dbReference type="Pfam" id="PF00174">
    <property type="entry name" value="Oxidored_molyb"/>
    <property type="match status" value="1"/>
</dbReference>
<dbReference type="AlphaFoldDB" id="A0A221K694"/>
<dbReference type="InterPro" id="IPR036374">
    <property type="entry name" value="OxRdtase_Mopterin-bd_sf"/>
</dbReference>
<dbReference type="SUPFAM" id="SSF56524">
    <property type="entry name" value="Oxidoreductase molybdopterin-binding domain"/>
    <property type="match status" value="1"/>
</dbReference>
<gene>
    <name evidence="3" type="ORF">SULPSESMR1_04822</name>
</gene>
<evidence type="ECO:0000313" key="4">
    <source>
        <dbReference type="Proteomes" id="UP000199754"/>
    </source>
</evidence>
<feature type="chain" id="PRO_5012533178" evidence="1">
    <location>
        <begin position="23"/>
        <end position="158"/>
    </location>
</feature>
<keyword evidence="3" id="KW-0614">Plasmid</keyword>